<feature type="transmembrane region" description="Helical" evidence="11">
    <location>
        <begin position="246"/>
        <end position="268"/>
    </location>
</feature>
<dbReference type="PROSITE" id="PS50262">
    <property type="entry name" value="G_PROTEIN_RECEP_F1_2"/>
    <property type="match status" value="1"/>
</dbReference>
<evidence type="ECO:0000256" key="2">
    <source>
        <dbReference type="ARBA" id="ARBA00010663"/>
    </source>
</evidence>
<dbReference type="InterPro" id="IPR000276">
    <property type="entry name" value="GPCR_Rhodpsn"/>
</dbReference>
<name>A0A6J2T4U6_DROLE</name>
<dbReference type="OrthoDB" id="5975661at2759"/>
<dbReference type="PROSITE" id="PS00237">
    <property type="entry name" value="G_PROTEIN_RECEP_F1_1"/>
    <property type="match status" value="1"/>
</dbReference>
<feature type="transmembrane region" description="Helical" evidence="11">
    <location>
        <begin position="662"/>
        <end position="685"/>
    </location>
</feature>
<dbReference type="Proteomes" id="UP000504634">
    <property type="component" value="Unplaced"/>
</dbReference>
<dbReference type="PRINTS" id="PR00237">
    <property type="entry name" value="GPCRRHODOPSN"/>
</dbReference>
<dbReference type="FunFam" id="1.20.1070.10:FF:000378">
    <property type="entry name" value="CG18208-like amine receptor"/>
    <property type="match status" value="1"/>
</dbReference>
<feature type="transmembrane region" description="Helical" evidence="11">
    <location>
        <begin position="129"/>
        <end position="154"/>
    </location>
</feature>
<evidence type="ECO:0000313" key="14">
    <source>
        <dbReference type="RefSeq" id="XP_030370305.1"/>
    </source>
</evidence>
<keyword evidence="13" id="KW-1185">Reference proteome</keyword>
<keyword evidence="8 10" id="KW-0675">Receptor</keyword>
<feature type="domain" description="G-protein coupled receptors family 1 profile" evidence="12">
    <location>
        <begin position="146"/>
        <end position="682"/>
    </location>
</feature>
<dbReference type="GO" id="GO:0005886">
    <property type="term" value="C:plasma membrane"/>
    <property type="evidence" value="ECO:0007669"/>
    <property type="project" value="UniProtKB-SubCell"/>
</dbReference>
<gene>
    <name evidence="14" type="primary">LOC115620935</name>
</gene>
<feature type="transmembrane region" description="Helical" evidence="11">
    <location>
        <begin position="166"/>
        <end position="187"/>
    </location>
</feature>
<evidence type="ECO:0000256" key="10">
    <source>
        <dbReference type="RuleBase" id="RU000688"/>
    </source>
</evidence>
<sequence>MDYAKLDAKLNGNINTGNISTDDFLAVFTTTSSASPPTAVASATPDSNATLNPPLLTVDGQFTLNPAAAYINDTFYLLGGNGSFYNNSLQLAGSYYNQTAANISGGSGGNITEVHWDGRYPSGYTLTHIVIASIIVTILMIIIVVGNMLVIIAIATEKSLKNIQNWFIASLAVADFFLGLIIMPFSLANELMGYWIFGSWWCDIHSAMDVLLCTASIMNLCLISLDRYWSITKAVDYLKSRTPARAAVMITAVWIMSALICIPPLLGWKVKMPGGPLPKCKLSEDIGYVLYSALGSFYIPSCIMVFVYIRIYFAAKARARRGIKKHPRKTNNEQVTSFTTANKKGTIPMPSSSGAALQLHQQRQIATIETPPNSATLPMQIPTVTMDLASDISTSEAGEIEAHTALAYVNPNGNNATANTSALTTTNSMLAVTPSSPSNKETLQVSTIATGHVGLNVPVPPSMALNNNNGSIGHVSTGGNGNSSSGGVVGADITTLSPSPSPNELRVSPIAGRCRALSVGVDTDMVSEFDPSSSDSGVVSRCAVVKPLKFRLCQPIFGRKSNQQRRNEAKAAAAAAAAAAAKSNNTKCAAEVVKAELEPAIPKTPKPRDPEKEKRRIARKKEKRATLILGLIMGSFIACWLPFFFLYILVPACSSHCHIPDSAFAIAFWLGYMNSALNPAIYTIFNKDFRRAFRRILFK</sequence>
<dbReference type="AlphaFoldDB" id="A0A6J2T4U6"/>
<protein>
    <submittedName>
        <fullName evidence="14">Alpha-2 adrenergic receptor isoform X1</fullName>
    </submittedName>
</protein>
<dbReference type="Pfam" id="PF00001">
    <property type="entry name" value="7tm_1"/>
    <property type="match status" value="2"/>
</dbReference>
<feature type="transmembrane region" description="Helical" evidence="11">
    <location>
        <begin position="625"/>
        <end position="650"/>
    </location>
</feature>
<evidence type="ECO:0000259" key="12">
    <source>
        <dbReference type="PROSITE" id="PS50262"/>
    </source>
</evidence>
<keyword evidence="6 10" id="KW-0297">G-protein coupled receptor</keyword>
<evidence type="ECO:0000256" key="5">
    <source>
        <dbReference type="ARBA" id="ARBA00022989"/>
    </source>
</evidence>
<feature type="transmembrane region" description="Helical" evidence="11">
    <location>
        <begin position="288"/>
        <end position="315"/>
    </location>
</feature>
<evidence type="ECO:0000256" key="3">
    <source>
        <dbReference type="ARBA" id="ARBA00022475"/>
    </source>
</evidence>
<dbReference type="PANTHER" id="PTHR24248">
    <property type="entry name" value="ADRENERGIC RECEPTOR-RELATED G-PROTEIN COUPLED RECEPTOR"/>
    <property type="match status" value="1"/>
</dbReference>
<comment type="subcellular location">
    <subcellularLocation>
        <location evidence="1">Cell membrane</location>
        <topology evidence="1">Multi-pass membrane protein</topology>
    </subcellularLocation>
</comment>
<evidence type="ECO:0000256" key="1">
    <source>
        <dbReference type="ARBA" id="ARBA00004651"/>
    </source>
</evidence>
<feature type="transmembrane region" description="Helical" evidence="11">
    <location>
        <begin position="207"/>
        <end position="225"/>
    </location>
</feature>
<evidence type="ECO:0000256" key="9">
    <source>
        <dbReference type="ARBA" id="ARBA00023224"/>
    </source>
</evidence>
<keyword evidence="9 10" id="KW-0807">Transducer</keyword>
<dbReference type="CDD" id="cd15059">
    <property type="entry name" value="7tmA_alpha2_AR"/>
    <property type="match status" value="1"/>
</dbReference>
<proteinExistence type="inferred from homology"/>
<evidence type="ECO:0000256" key="6">
    <source>
        <dbReference type="ARBA" id="ARBA00023040"/>
    </source>
</evidence>
<keyword evidence="4 10" id="KW-0812">Transmembrane</keyword>
<dbReference type="PANTHER" id="PTHR24248:SF189">
    <property type="entry name" value="ALPHA2-ADRENERGIC-LIKE OCTOPAMINE RECEPTOR, ISOFORM B"/>
    <property type="match status" value="1"/>
</dbReference>
<organism evidence="13 14">
    <name type="scientific">Drosophila lebanonensis</name>
    <name type="common">Fruit fly</name>
    <name type="synonym">Scaptodrosophila lebanonensis</name>
    <dbReference type="NCBI Taxonomy" id="7225"/>
    <lineage>
        <taxon>Eukaryota</taxon>
        <taxon>Metazoa</taxon>
        <taxon>Ecdysozoa</taxon>
        <taxon>Arthropoda</taxon>
        <taxon>Hexapoda</taxon>
        <taxon>Insecta</taxon>
        <taxon>Pterygota</taxon>
        <taxon>Neoptera</taxon>
        <taxon>Endopterygota</taxon>
        <taxon>Diptera</taxon>
        <taxon>Brachycera</taxon>
        <taxon>Muscomorpha</taxon>
        <taxon>Ephydroidea</taxon>
        <taxon>Drosophilidae</taxon>
        <taxon>Scaptodrosophila</taxon>
    </lineage>
</organism>
<keyword evidence="3" id="KW-1003">Cell membrane</keyword>
<dbReference type="SMART" id="SM01381">
    <property type="entry name" value="7TM_GPCR_Srsx"/>
    <property type="match status" value="1"/>
</dbReference>
<keyword evidence="5 11" id="KW-1133">Transmembrane helix</keyword>
<evidence type="ECO:0000256" key="8">
    <source>
        <dbReference type="ARBA" id="ARBA00023170"/>
    </source>
</evidence>
<evidence type="ECO:0000313" key="13">
    <source>
        <dbReference type="Proteomes" id="UP000504634"/>
    </source>
</evidence>
<dbReference type="SUPFAM" id="SSF81321">
    <property type="entry name" value="Family A G protein-coupled receptor-like"/>
    <property type="match status" value="1"/>
</dbReference>
<dbReference type="GeneID" id="115620935"/>
<evidence type="ECO:0000256" key="11">
    <source>
        <dbReference type="SAM" id="Phobius"/>
    </source>
</evidence>
<keyword evidence="7 11" id="KW-0472">Membrane</keyword>
<accession>A0A6J2T4U6</accession>
<dbReference type="Gene3D" id="1.20.1070.10">
    <property type="entry name" value="Rhodopsin 7-helix transmembrane proteins"/>
    <property type="match status" value="2"/>
</dbReference>
<comment type="similarity">
    <text evidence="2 10">Belongs to the G-protein coupled receptor 1 family.</text>
</comment>
<reference evidence="14" key="1">
    <citation type="submission" date="2025-08" db="UniProtKB">
        <authorList>
            <consortium name="RefSeq"/>
        </authorList>
    </citation>
    <scope>IDENTIFICATION</scope>
    <source>
        <strain evidence="14">11010-0011.00</strain>
        <tissue evidence="14">Whole body</tissue>
    </source>
</reference>
<dbReference type="FunFam" id="1.20.1070.10:FF:000303">
    <property type="entry name" value="Blast:Alpha-2C adrenergic receptor"/>
    <property type="match status" value="1"/>
</dbReference>
<dbReference type="CTD" id="42258"/>
<dbReference type="RefSeq" id="XP_030370305.1">
    <property type="nucleotide sequence ID" value="XM_030514445.1"/>
</dbReference>
<evidence type="ECO:0000256" key="4">
    <source>
        <dbReference type="ARBA" id="ARBA00022692"/>
    </source>
</evidence>
<dbReference type="InterPro" id="IPR017452">
    <property type="entry name" value="GPCR_Rhodpsn_7TM"/>
</dbReference>
<dbReference type="GO" id="GO:0004930">
    <property type="term" value="F:G protein-coupled receptor activity"/>
    <property type="evidence" value="ECO:0007669"/>
    <property type="project" value="UniProtKB-KW"/>
</dbReference>
<evidence type="ECO:0000256" key="7">
    <source>
        <dbReference type="ARBA" id="ARBA00023136"/>
    </source>
</evidence>